<evidence type="ECO:0000256" key="9">
    <source>
        <dbReference type="RuleBase" id="RU004006"/>
    </source>
</evidence>
<keyword evidence="3 7" id="KW-0694">RNA-binding</keyword>
<dbReference type="GO" id="GO:0022625">
    <property type="term" value="C:cytosolic large ribosomal subunit"/>
    <property type="evidence" value="ECO:0007669"/>
    <property type="project" value="TreeGrafter"/>
</dbReference>
<comment type="caution">
    <text evidence="11">The sequence shown here is derived from an EMBL/GenBank/DDBJ whole genome shotgun (WGS) entry which is preliminary data.</text>
</comment>
<comment type="similarity">
    <text evidence="1 7 8">Belongs to the universal ribosomal protein uL22 family.</text>
</comment>
<keyword evidence="2 7" id="KW-0699">rRNA-binding</keyword>
<evidence type="ECO:0000256" key="10">
    <source>
        <dbReference type="RuleBase" id="RU004008"/>
    </source>
</evidence>
<dbReference type="InterPro" id="IPR018260">
    <property type="entry name" value="Ribosomal_uL22_CS"/>
</dbReference>
<comment type="function">
    <text evidence="7">The globular domain of the protein is located near the polypeptide exit tunnel on the outside of the subunit, while an extended beta-hairpin is found that lines the wall of the exit tunnel in the center of the 70S ribosome.</text>
</comment>
<evidence type="ECO:0000256" key="1">
    <source>
        <dbReference type="ARBA" id="ARBA00009451"/>
    </source>
</evidence>
<protein>
    <recommendedName>
        <fullName evidence="6 7">Large ribosomal subunit protein uL22</fullName>
    </recommendedName>
</protein>
<evidence type="ECO:0000256" key="3">
    <source>
        <dbReference type="ARBA" id="ARBA00022884"/>
    </source>
</evidence>
<accession>A0A4V3DXA7</accession>
<dbReference type="PANTHER" id="PTHR13501:SF8">
    <property type="entry name" value="LARGE RIBOSOMAL SUBUNIT PROTEIN UL22M"/>
    <property type="match status" value="1"/>
</dbReference>
<keyword evidence="4 7" id="KW-0689">Ribosomal protein</keyword>
<dbReference type="Gene3D" id="3.90.470.10">
    <property type="entry name" value="Ribosomal protein L22/L17"/>
    <property type="match status" value="1"/>
</dbReference>
<dbReference type="GO" id="GO:0006412">
    <property type="term" value="P:translation"/>
    <property type="evidence" value="ECO:0007669"/>
    <property type="project" value="UniProtKB-UniRule"/>
</dbReference>
<dbReference type="InterPro" id="IPR005727">
    <property type="entry name" value="Ribosomal_uL22_bac/chlpt-type"/>
</dbReference>
<dbReference type="InterPro" id="IPR036394">
    <property type="entry name" value="Ribosomal_uL22_sf"/>
</dbReference>
<sequence>MGKSATPRALPENEAKAVLRMVRISPQKLNLVAQLIRGKKVATALADLEFSRKRISKDVKKCLESAIANAENNHDLDVDDLVVKEAFVGKALVLKRFHARARGRGARILKPFSNLTIVVREVQAEAA</sequence>
<evidence type="ECO:0000256" key="7">
    <source>
        <dbReference type="HAMAP-Rule" id="MF_01331"/>
    </source>
</evidence>
<organism evidence="11 12">
    <name type="scientific">Enterovirga rhinocerotis</name>
    <dbReference type="NCBI Taxonomy" id="1339210"/>
    <lineage>
        <taxon>Bacteria</taxon>
        <taxon>Pseudomonadati</taxon>
        <taxon>Pseudomonadota</taxon>
        <taxon>Alphaproteobacteria</taxon>
        <taxon>Hyphomicrobiales</taxon>
        <taxon>Methylobacteriaceae</taxon>
        <taxon>Enterovirga</taxon>
    </lineage>
</organism>
<dbReference type="PROSITE" id="PS00464">
    <property type="entry name" value="RIBOSOMAL_L22"/>
    <property type="match status" value="1"/>
</dbReference>
<dbReference type="GO" id="GO:0003735">
    <property type="term" value="F:structural constituent of ribosome"/>
    <property type="evidence" value="ECO:0007669"/>
    <property type="project" value="InterPro"/>
</dbReference>
<dbReference type="SUPFAM" id="SSF54843">
    <property type="entry name" value="Ribosomal protein L22"/>
    <property type="match status" value="1"/>
</dbReference>
<evidence type="ECO:0000313" key="12">
    <source>
        <dbReference type="Proteomes" id="UP000295122"/>
    </source>
</evidence>
<gene>
    <name evidence="7" type="primary">rplV</name>
    <name evidence="11" type="ORF">EV668_3854</name>
</gene>
<dbReference type="EMBL" id="SNZR01000015">
    <property type="protein sequence ID" value="TDR87989.1"/>
    <property type="molecule type" value="Genomic_DNA"/>
</dbReference>
<comment type="subunit">
    <text evidence="7 9">Part of the 50S ribosomal subunit.</text>
</comment>
<dbReference type="Proteomes" id="UP000295122">
    <property type="component" value="Unassembled WGS sequence"/>
</dbReference>
<evidence type="ECO:0000256" key="5">
    <source>
        <dbReference type="ARBA" id="ARBA00023274"/>
    </source>
</evidence>
<dbReference type="PANTHER" id="PTHR13501">
    <property type="entry name" value="CHLOROPLAST 50S RIBOSOMAL PROTEIN L22-RELATED"/>
    <property type="match status" value="1"/>
</dbReference>
<evidence type="ECO:0000256" key="6">
    <source>
        <dbReference type="ARBA" id="ARBA00035207"/>
    </source>
</evidence>
<dbReference type="GO" id="GO:0019843">
    <property type="term" value="F:rRNA binding"/>
    <property type="evidence" value="ECO:0007669"/>
    <property type="project" value="UniProtKB-UniRule"/>
</dbReference>
<dbReference type="HAMAP" id="MF_01331_B">
    <property type="entry name" value="Ribosomal_uL22_B"/>
    <property type="match status" value="1"/>
</dbReference>
<reference evidence="11 12" key="1">
    <citation type="submission" date="2019-03" db="EMBL/GenBank/DDBJ databases">
        <title>Genomic Encyclopedia of Type Strains, Phase IV (KMG-IV): sequencing the most valuable type-strain genomes for metagenomic binning, comparative biology and taxonomic classification.</title>
        <authorList>
            <person name="Goeker M."/>
        </authorList>
    </citation>
    <scope>NUCLEOTIDE SEQUENCE [LARGE SCALE GENOMIC DNA]</scope>
    <source>
        <strain evidence="11 12">DSM 25903</strain>
    </source>
</reference>
<evidence type="ECO:0000256" key="2">
    <source>
        <dbReference type="ARBA" id="ARBA00022730"/>
    </source>
</evidence>
<dbReference type="InterPro" id="IPR001063">
    <property type="entry name" value="Ribosomal_uL22"/>
</dbReference>
<evidence type="ECO:0000256" key="4">
    <source>
        <dbReference type="ARBA" id="ARBA00022980"/>
    </source>
</evidence>
<dbReference type="CDD" id="cd00336">
    <property type="entry name" value="Ribosomal_L22"/>
    <property type="match status" value="1"/>
</dbReference>
<evidence type="ECO:0000313" key="11">
    <source>
        <dbReference type="EMBL" id="TDR87989.1"/>
    </source>
</evidence>
<dbReference type="InterPro" id="IPR047867">
    <property type="entry name" value="Ribosomal_uL22_bac/org-type"/>
</dbReference>
<evidence type="ECO:0000256" key="8">
    <source>
        <dbReference type="RuleBase" id="RU004005"/>
    </source>
</evidence>
<dbReference type="RefSeq" id="WP_133773096.1">
    <property type="nucleotide sequence ID" value="NZ_SNZR01000015.1"/>
</dbReference>
<name>A0A4V3DXA7_9HYPH</name>
<dbReference type="NCBIfam" id="TIGR01044">
    <property type="entry name" value="rplV_bact"/>
    <property type="match status" value="1"/>
</dbReference>
<dbReference type="Pfam" id="PF00237">
    <property type="entry name" value="Ribosomal_L22"/>
    <property type="match status" value="1"/>
</dbReference>
<proteinExistence type="inferred from homology"/>
<keyword evidence="5 7" id="KW-0687">Ribonucleoprotein</keyword>
<keyword evidence="12" id="KW-1185">Reference proteome</keyword>
<comment type="function">
    <text evidence="7 10">This protein binds specifically to 23S rRNA; its binding is stimulated by other ribosomal proteins, e.g., L4, L17, and L20. It is important during the early stages of 50S assembly. It makes multiple contacts with different domains of the 23S rRNA in the assembled 50S subunit and ribosome.</text>
</comment>
<dbReference type="AlphaFoldDB" id="A0A4V3DXA7"/>
<dbReference type="OrthoDB" id="9805969at2"/>